<dbReference type="Gene3D" id="3.40.50.10540">
    <property type="entry name" value="Crotonobetainyl-coa:carnitine coa-transferase, domain 1"/>
    <property type="match status" value="1"/>
</dbReference>
<evidence type="ECO:0000313" key="2">
    <source>
        <dbReference type="EMBL" id="PWC02209.1"/>
    </source>
</evidence>
<dbReference type="Proteomes" id="UP000244989">
    <property type="component" value="Unassembled WGS sequence"/>
</dbReference>
<protein>
    <submittedName>
        <fullName evidence="2">CoA transferase</fullName>
    </submittedName>
</protein>
<gene>
    <name evidence="2" type="ORF">DF222_03765</name>
</gene>
<organism evidence="2 3">
    <name type="scientific">Corynebacterium yudongzhengii</name>
    <dbReference type="NCBI Taxonomy" id="2080740"/>
    <lineage>
        <taxon>Bacteria</taxon>
        <taxon>Bacillati</taxon>
        <taxon>Actinomycetota</taxon>
        <taxon>Actinomycetes</taxon>
        <taxon>Mycobacteriales</taxon>
        <taxon>Corynebacteriaceae</taxon>
        <taxon>Corynebacterium</taxon>
    </lineage>
</organism>
<dbReference type="InterPro" id="IPR003673">
    <property type="entry name" value="CoA-Trfase_fam_III"/>
</dbReference>
<dbReference type="GO" id="GO:0008410">
    <property type="term" value="F:CoA-transferase activity"/>
    <property type="evidence" value="ECO:0007669"/>
    <property type="project" value="TreeGrafter"/>
</dbReference>
<keyword evidence="3" id="KW-1185">Reference proteome</keyword>
<keyword evidence="1 2" id="KW-0808">Transferase</keyword>
<accession>A0A2U1T897</accession>
<evidence type="ECO:0000256" key="1">
    <source>
        <dbReference type="ARBA" id="ARBA00022679"/>
    </source>
</evidence>
<dbReference type="PANTHER" id="PTHR48207">
    <property type="entry name" value="SUCCINATE--HYDROXYMETHYLGLUTARATE COA-TRANSFERASE"/>
    <property type="match status" value="1"/>
</dbReference>
<dbReference type="OrthoDB" id="9797653at2"/>
<dbReference type="Pfam" id="PF02515">
    <property type="entry name" value="CoA_transf_3"/>
    <property type="match status" value="1"/>
</dbReference>
<reference evidence="3" key="1">
    <citation type="submission" date="2018-04" db="EMBL/GenBank/DDBJ databases">
        <authorList>
            <person name="Liu S."/>
            <person name="Wang Z."/>
            <person name="Li J."/>
        </authorList>
    </citation>
    <scope>NUCLEOTIDE SEQUENCE [LARGE SCALE GENOMIC DNA]</scope>
    <source>
        <strain evidence="3">2189</strain>
    </source>
</reference>
<dbReference type="AlphaFoldDB" id="A0A2U1T897"/>
<dbReference type="EMBL" id="QEEZ01000005">
    <property type="protein sequence ID" value="PWC02209.1"/>
    <property type="molecule type" value="Genomic_DNA"/>
</dbReference>
<dbReference type="PANTHER" id="PTHR48207:SF3">
    <property type="entry name" value="SUCCINATE--HYDROXYMETHYLGLUTARATE COA-TRANSFERASE"/>
    <property type="match status" value="1"/>
</dbReference>
<comment type="caution">
    <text evidence="2">The sequence shown here is derived from an EMBL/GenBank/DDBJ whole genome shotgun (WGS) entry which is preliminary data.</text>
</comment>
<dbReference type="SUPFAM" id="SSF89796">
    <property type="entry name" value="CoA-transferase family III (CaiB/BaiF)"/>
    <property type="match status" value="1"/>
</dbReference>
<sequence>MTQHSGSGPLDGIVVADFSRVLAGPYATMMLADLGATVIKVEAPRGDDTRYFTPPSREGVSTYYLSVNRNKYSIVLDLCDPEDLETAYQILDRADVFVENFKPGSLGKFGLAPKDVAARWPEMIHASITGFGMEGGAELPGYDLLVQALSGLMHVTGSADGPPQRAGVAIFDVITGMHATIGILGALQERHVSGRGQRIVLDLLSSAQSALVNQTTGNVACGNEPMRMGNEHPSLYPYGPFGASDRDIIICIGNDTQFTRFCEQLGMPEVAEDERYRTVDARNRNRASLKELIEERLGTKTAAEWFAAFRAVKIACAPIFTVGEGVDFAEGLGLHPVVKIKDGDDEVPLIKSPIRYSRSAINYRKAPPRLGADNQSVREWLGQTAPRVSAQVEA</sequence>
<dbReference type="Gene3D" id="3.30.1540.10">
    <property type="entry name" value="formyl-coa transferase, domain 3"/>
    <property type="match status" value="1"/>
</dbReference>
<dbReference type="KEGG" id="cyz:C3B44_10630"/>
<dbReference type="InterPro" id="IPR023606">
    <property type="entry name" value="CoA-Trfase_III_dom_1_sf"/>
</dbReference>
<dbReference type="InterPro" id="IPR050483">
    <property type="entry name" value="CoA-transferase_III_domain"/>
</dbReference>
<evidence type="ECO:0000313" key="3">
    <source>
        <dbReference type="Proteomes" id="UP000244989"/>
    </source>
</evidence>
<name>A0A2U1T897_9CORY</name>
<dbReference type="RefSeq" id="WP_108432338.1">
    <property type="nucleotide sequence ID" value="NZ_CP026947.1"/>
</dbReference>
<dbReference type="InterPro" id="IPR044855">
    <property type="entry name" value="CoA-Trfase_III_dom3_sf"/>
</dbReference>
<proteinExistence type="predicted"/>